<feature type="disulfide bond" evidence="9">
    <location>
        <begin position="168"/>
        <end position="195"/>
    </location>
</feature>
<evidence type="ECO:0000256" key="1">
    <source>
        <dbReference type="ARBA" id="ARBA00004370"/>
    </source>
</evidence>
<evidence type="ECO:0000259" key="12">
    <source>
        <dbReference type="PROSITE" id="PS50923"/>
    </source>
</evidence>
<dbReference type="OrthoDB" id="9601665at2759"/>
<dbReference type="SMART" id="SM00042">
    <property type="entry name" value="CUB"/>
    <property type="match status" value="2"/>
</dbReference>
<evidence type="ECO:0000259" key="11">
    <source>
        <dbReference type="PROSITE" id="PS01180"/>
    </source>
</evidence>
<dbReference type="SUPFAM" id="SSF57535">
    <property type="entry name" value="Complement control module/SCR domain"/>
    <property type="match status" value="2"/>
</dbReference>
<proteinExistence type="predicted"/>
<keyword evidence="4" id="KW-0677">Repeat</keyword>
<comment type="caution">
    <text evidence="9">Lacks conserved residue(s) required for the propagation of feature annotation.</text>
</comment>
<evidence type="ECO:0000313" key="14">
    <source>
        <dbReference type="RefSeq" id="XP_019634957.1"/>
    </source>
</evidence>
<keyword evidence="3 10" id="KW-0732">Signal</keyword>
<dbReference type="Gene3D" id="2.10.70.10">
    <property type="entry name" value="Complement Module, domain 1"/>
    <property type="match status" value="2"/>
</dbReference>
<keyword evidence="2 9" id="KW-0768">Sushi</keyword>
<dbReference type="Pfam" id="PF00431">
    <property type="entry name" value="CUB"/>
    <property type="match status" value="2"/>
</dbReference>
<evidence type="ECO:0000256" key="3">
    <source>
        <dbReference type="ARBA" id="ARBA00022729"/>
    </source>
</evidence>
<feature type="domain" description="CUB" evidence="11">
    <location>
        <begin position="198"/>
        <end position="307"/>
    </location>
</feature>
<organism evidence="13 14">
    <name type="scientific">Branchiostoma belcheri</name>
    <name type="common">Amphioxus</name>
    <dbReference type="NCBI Taxonomy" id="7741"/>
    <lineage>
        <taxon>Eukaryota</taxon>
        <taxon>Metazoa</taxon>
        <taxon>Chordata</taxon>
        <taxon>Cephalochordata</taxon>
        <taxon>Leptocardii</taxon>
        <taxon>Amphioxiformes</taxon>
        <taxon>Branchiostomatidae</taxon>
        <taxon>Branchiostoma</taxon>
    </lineage>
</organism>
<dbReference type="RefSeq" id="XP_019634957.1">
    <property type="nucleotide sequence ID" value="XM_019779398.1"/>
</dbReference>
<evidence type="ECO:0000256" key="4">
    <source>
        <dbReference type="ARBA" id="ARBA00022737"/>
    </source>
</evidence>
<feature type="signal peptide" evidence="10">
    <location>
        <begin position="1"/>
        <end position="22"/>
    </location>
</feature>
<evidence type="ECO:0000256" key="7">
    <source>
        <dbReference type="ARBA" id="ARBA00023180"/>
    </source>
</evidence>
<dbReference type="FunFam" id="2.10.70.10:FF:000011">
    <property type="entry name" value="CUB and sushi domain-containing protein 3 isoform A"/>
    <property type="match status" value="1"/>
</dbReference>
<dbReference type="PANTHER" id="PTHR45656:SF4">
    <property type="entry name" value="PROTEIN CBR-CLEC-78"/>
    <property type="match status" value="1"/>
</dbReference>
<dbReference type="InterPro" id="IPR000436">
    <property type="entry name" value="Sushi_SCR_CCP_dom"/>
</dbReference>
<name>A0A6P4ZVI7_BRABE</name>
<dbReference type="InterPro" id="IPR035976">
    <property type="entry name" value="Sushi/SCR/CCP_sf"/>
</dbReference>
<dbReference type="GO" id="GO:0016020">
    <property type="term" value="C:membrane"/>
    <property type="evidence" value="ECO:0007669"/>
    <property type="project" value="UniProtKB-SubCell"/>
</dbReference>
<evidence type="ECO:0000256" key="9">
    <source>
        <dbReference type="PROSITE-ProRule" id="PRU00302"/>
    </source>
</evidence>
<feature type="non-terminal residue" evidence="14">
    <location>
        <position position="413"/>
    </location>
</feature>
<feature type="domain" description="Sushi" evidence="12">
    <location>
        <begin position="310"/>
        <end position="368"/>
    </location>
</feature>
<dbReference type="Pfam" id="PF00084">
    <property type="entry name" value="Sushi"/>
    <property type="match status" value="2"/>
</dbReference>
<dbReference type="PANTHER" id="PTHR45656">
    <property type="entry name" value="PROTEIN CBR-CLEC-78"/>
    <property type="match status" value="1"/>
</dbReference>
<dbReference type="SMART" id="SM00032">
    <property type="entry name" value="CCP"/>
    <property type="match status" value="2"/>
</dbReference>
<gene>
    <name evidence="14" type="primary">LOC109477937</name>
</gene>
<evidence type="ECO:0000256" key="10">
    <source>
        <dbReference type="SAM" id="SignalP"/>
    </source>
</evidence>
<feature type="disulfide bond" evidence="9">
    <location>
        <begin position="339"/>
        <end position="366"/>
    </location>
</feature>
<dbReference type="GeneID" id="109477937"/>
<dbReference type="InterPro" id="IPR035914">
    <property type="entry name" value="Sperma_CUB_dom_sf"/>
</dbReference>
<evidence type="ECO:0000256" key="8">
    <source>
        <dbReference type="PROSITE-ProRule" id="PRU00059"/>
    </source>
</evidence>
<dbReference type="CDD" id="cd00033">
    <property type="entry name" value="CCP"/>
    <property type="match status" value="2"/>
</dbReference>
<keyword evidence="13" id="KW-1185">Reference proteome</keyword>
<dbReference type="Proteomes" id="UP000515135">
    <property type="component" value="Unplaced"/>
</dbReference>
<sequence length="413" mass="44562">MAGVRSLFCVVLGFLCVLGSRGQTVCGGDLTAPSGGPVTSPNYPGNYGDNENCEWTITVPEGSIIRLTFDSFNTEDRYDKLTIYDGASDNAAVIERLSGEQWNIMNIISSSNTMFLRFTSDGSDSYQGFQFSYTSRTAGQCWDPAVPANGNRDNNSNFTSGQTVRYTCMDGYQLWGTANITCQPNGTWSGATPTCRVCGGDLTAPSGGPVTSPNYPSNYGDNENCEWTITVPEGSIIRLTFDSFHTEDDYDFLTIYDGASDNAAEIERLTGQLYIIPIISTSNTMFLRFTSHRSVSAQGFQFSYTSSTAGQCWDPGVPANGNRDNNSNFTSGQTVRYTCMDGYQLWGTANITCQPNGTWSGATPTCAGTHTLRIRTSDVKDSQSNNALTVELLSDTCDGVCTTTTVSGLNAKG</sequence>
<keyword evidence="7" id="KW-0325">Glycoprotein</keyword>
<dbReference type="KEGG" id="bbel:109477937"/>
<feature type="chain" id="PRO_5027739806" evidence="10">
    <location>
        <begin position="23"/>
        <end position="413"/>
    </location>
</feature>
<dbReference type="PROSITE" id="PS01180">
    <property type="entry name" value="CUB"/>
    <property type="match status" value="2"/>
</dbReference>
<evidence type="ECO:0000256" key="6">
    <source>
        <dbReference type="ARBA" id="ARBA00023157"/>
    </source>
</evidence>
<keyword evidence="6 9" id="KW-1015">Disulfide bond</keyword>
<accession>A0A6P4ZVI7</accession>
<dbReference type="InterPro" id="IPR051277">
    <property type="entry name" value="SEZ6_CSMD_C4BPB_Regulators"/>
</dbReference>
<evidence type="ECO:0000256" key="2">
    <source>
        <dbReference type="ARBA" id="ARBA00022659"/>
    </source>
</evidence>
<comment type="subcellular location">
    <subcellularLocation>
        <location evidence="1">Membrane</location>
    </subcellularLocation>
</comment>
<dbReference type="FunFam" id="2.60.120.290:FF:000001">
    <property type="entry name" value="CUB and sushi domain-containing protein 3 isoform X1"/>
    <property type="match status" value="2"/>
</dbReference>
<reference evidence="14" key="1">
    <citation type="submission" date="2025-08" db="UniProtKB">
        <authorList>
            <consortium name="RefSeq"/>
        </authorList>
    </citation>
    <scope>IDENTIFICATION</scope>
    <source>
        <tissue evidence="14">Gonad</tissue>
    </source>
</reference>
<keyword evidence="5" id="KW-0472">Membrane</keyword>
<dbReference type="AlphaFoldDB" id="A0A6P4ZVI7"/>
<dbReference type="CDD" id="cd00041">
    <property type="entry name" value="CUB"/>
    <property type="match status" value="2"/>
</dbReference>
<feature type="domain" description="Sushi" evidence="12">
    <location>
        <begin position="139"/>
        <end position="197"/>
    </location>
</feature>
<feature type="domain" description="CUB" evidence="11">
    <location>
        <begin position="26"/>
        <end position="136"/>
    </location>
</feature>
<dbReference type="PROSITE" id="PS50923">
    <property type="entry name" value="SUSHI"/>
    <property type="match status" value="2"/>
</dbReference>
<dbReference type="SUPFAM" id="SSF49854">
    <property type="entry name" value="Spermadhesin, CUB domain"/>
    <property type="match status" value="2"/>
</dbReference>
<evidence type="ECO:0000313" key="13">
    <source>
        <dbReference type="Proteomes" id="UP000515135"/>
    </source>
</evidence>
<dbReference type="InterPro" id="IPR000859">
    <property type="entry name" value="CUB_dom"/>
</dbReference>
<dbReference type="Gene3D" id="2.60.120.290">
    <property type="entry name" value="Spermadhesin, CUB domain"/>
    <property type="match status" value="2"/>
</dbReference>
<evidence type="ECO:0000256" key="5">
    <source>
        <dbReference type="ARBA" id="ARBA00023136"/>
    </source>
</evidence>
<protein>
    <submittedName>
        <fullName evidence="14">CUB and sushi domain-containing protein 1-like</fullName>
    </submittedName>
</protein>
<feature type="disulfide bond" evidence="8">
    <location>
        <begin position="26"/>
        <end position="53"/>
    </location>
</feature>
<feature type="disulfide bond" evidence="8">
    <location>
        <begin position="198"/>
        <end position="225"/>
    </location>
</feature>